<keyword evidence="9 13" id="KW-1133">Transmembrane helix</keyword>
<keyword evidence="6" id="KW-0285">Flavoprotein</keyword>
<reference evidence="16 17" key="1">
    <citation type="journal article" date="2013" name="BMC Genomics">
        <title>The miniature genome of a carnivorous plant Genlisea aurea contains a low number of genes and short non-coding sequences.</title>
        <authorList>
            <person name="Leushkin E.V."/>
            <person name="Sutormin R.A."/>
            <person name="Nabieva E.R."/>
            <person name="Penin A.A."/>
            <person name="Kondrashov A.S."/>
            <person name="Logacheva M.D."/>
        </authorList>
    </citation>
    <scope>NUCLEOTIDE SEQUENCE [LARGE SCALE GENOMIC DNA]</scope>
</reference>
<evidence type="ECO:0000256" key="12">
    <source>
        <dbReference type="PIRSR" id="PIRSR028937-1"/>
    </source>
</evidence>
<keyword evidence="7 13" id="KW-0812">Transmembrane</keyword>
<feature type="non-terminal residue" evidence="16">
    <location>
        <position position="735"/>
    </location>
</feature>
<evidence type="ECO:0000256" key="1">
    <source>
        <dbReference type="ARBA" id="ARBA00000920"/>
    </source>
</evidence>
<evidence type="ECO:0000256" key="5">
    <source>
        <dbReference type="ARBA" id="ARBA00013125"/>
    </source>
</evidence>
<evidence type="ECO:0000313" key="16">
    <source>
        <dbReference type="EMBL" id="EPS61567.1"/>
    </source>
</evidence>
<comment type="caution">
    <text evidence="16">The sequence shown here is derived from an EMBL/GenBank/DDBJ whole genome shotgun (WGS) entry which is preliminary data.</text>
</comment>
<dbReference type="Pfam" id="PF05199">
    <property type="entry name" value="GMC_oxred_C"/>
    <property type="match status" value="1"/>
</dbReference>
<dbReference type="InterPro" id="IPR000172">
    <property type="entry name" value="GMC_OxRdtase_N"/>
</dbReference>
<comment type="subcellular location">
    <subcellularLocation>
        <location evidence="3">Membrane</location>
    </subcellularLocation>
</comment>
<gene>
    <name evidence="16" type="ORF">M569_13229</name>
</gene>
<evidence type="ECO:0000256" key="9">
    <source>
        <dbReference type="ARBA" id="ARBA00022989"/>
    </source>
</evidence>
<accession>S8DPA0</accession>
<dbReference type="PANTHER" id="PTHR46056:SF4">
    <property type="entry name" value="LONG-CHAIN-ALCOHOL OXIDASE FAO4A"/>
    <property type="match status" value="1"/>
</dbReference>
<protein>
    <recommendedName>
        <fullName evidence="5">long-chain-alcohol oxidase</fullName>
        <ecNumber evidence="5">1.1.3.20</ecNumber>
    </recommendedName>
</protein>
<keyword evidence="10" id="KW-0560">Oxidoreductase</keyword>
<evidence type="ECO:0000256" key="11">
    <source>
        <dbReference type="ARBA" id="ARBA00023136"/>
    </source>
</evidence>
<dbReference type="Gene3D" id="3.50.50.60">
    <property type="entry name" value="FAD/NAD(P)-binding domain"/>
    <property type="match status" value="2"/>
</dbReference>
<feature type="transmembrane region" description="Helical" evidence="13">
    <location>
        <begin position="74"/>
        <end position="94"/>
    </location>
</feature>
<evidence type="ECO:0000256" key="8">
    <source>
        <dbReference type="ARBA" id="ARBA00022827"/>
    </source>
</evidence>
<proteinExistence type="inferred from homology"/>
<dbReference type="GO" id="GO:0016020">
    <property type="term" value="C:membrane"/>
    <property type="evidence" value="ECO:0007669"/>
    <property type="project" value="UniProtKB-SubCell"/>
</dbReference>
<evidence type="ECO:0000259" key="15">
    <source>
        <dbReference type="Pfam" id="PF05199"/>
    </source>
</evidence>
<dbReference type="InterPro" id="IPR012400">
    <property type="entry name" value="Long_Oxdase"/>
</dbReference>
<keyword evidence="11 13" id="KW-0472">Membrane</keyword>
<comment type="similarity">
    <text evidence="4">Belongs to the GMC oxidoreductase family.</text>
</comment>
<name>S8DPA0_9LAMI</name>
<dbReference type="InterPro" id="IPR007867">
    <property type="entry name" value="GMC_OxRtase_C"/>
</dbReference>
<evidence type="ECO:0000256" key="13">
    <source>
        <dbReference type="SAM" id="Phobius"/>
    </source>
</evidence>
<organism evidence="16 17">
    <name type="scientific">Genlisea aurea</name>
    <dbReference type="NCBI Taxonomy" id="192259"/>
    <lineage>
        <taxon>Eukaryota</taxon>
        <taxon>Viridiplantae</taxon>
        <taxon>Streptophyta</taxon>
        <taxon>Embryophyta</taxon>
        <taxon>Tracheophyta</taxon>
        <taxon>Spermatophyta</taxon>
        <taxon>Magnoliopsida</taxon>
        <taxon>eudicotyledons</taxon>
        <taxon>Gunneridae</taxon>
        <taxon>Pentapetalae</taxon>
        <taxon>asterids</taxon>
        <taxon>lamiids</taxon>
        <taxon>Lamiales</taxon>
        <taxon>Lentibulariaceae</taxon>
        <taxon>Genlisea</taxon>
    </lineage>
</organism>
<dbReference type="GO" id="GO:0046577">
    <property type="term" value="F:long-chain-alcohol oxidase activity"/>
    <property type="evidence" value="ECO:0007669"/>
    <property type="project" value="UniProtKB-EC"/>
</dbReference>
<dbReference type="PANTHER" id="PTHR46056">
    <property type="entry name" value="LONG-CHAIN-ALCOHOL OXIDASE"/>
    <property type="match status" value="1"/>
</dbReference>
<feature type="active site" description="Proton acceptor" evidence="12">
    <location>
        <position position="670"/>
    </location>
</feature>
<dbReference type="GO" id="GO:0050660">
    <property type="term" value="F:flavin adenine dinucleotide binding"/>
    <property type="evidence" value="ECO:0007669"/>
    <property type="project" value="InterPro"/>
</dbReference>
<dbReference type="PIRSF" id="PIRSF028937">
    <property type="entry name" value="Lg_Ch_AO"/>
    <property type="match status" value="1"/>
</dbReference>
<dbReference type="EMBL" id="AUSU01006741">
    <property type="protein sequence ID" value="EPS61567.1"/>
    <property type="molecule type" value="Genomic_DNA"/>
</dbReference>
<dbReference type="OrthoDB" id="269227at2759"/>
<evidence type="ECO:0000256" key="4">
    <source>
        <dbReference type="ARBA" id="ARBA00010790"/>
    </source>
</evidence>
<evidence type="ECO:0000313" key="17">
    <source>
        <dbReference type="Proteomes" id="UP000015453"/>
    </source>
</evidence>
<dbReference type="Proteomes" id="UP000015453">
    <property type="component" value="Unassembled WGS sequence"/>
</dbReference>
<keyword evidence="17" id="KW-1185">Reference proteome</keyword>
<dbReference type="SUPFAM" id="SSF51905">
    <property type="entry name" value="FAD/NAD(P)-binding domain"/>
    <property type="match status" value="1"/>
</dbReference>
<comment type="function">
    <text evidence="2">Long-chain fatty alcohol oxidase involved in the omega-oxidation pathway of lipid degradation.</text>
</comment>
<keyword evidence="8" id="KW-0274">FAD</keyword>
<evidence type="ECO:0000256" key="7">
    <source>
        <dbReference type="ARBA" id="ARBA00022692"/>
    </source>
</evidence>
<evidence type="ECO:0000256" key="6">
    <source>
        <dbReference type="ARBA" id="ARBA00022630"/>
    </source>
</evidence>
<comment type="catalytic activity">
    <reaction evidence="1">
        <text>a long-chain primary fatty alcohol + O2 = a long-chain fatty aldehyde + H2O2</text>
        <dbReference type="Rhea" id="RHEA:22756"/>
        <dbReference type="ChEBI" id="CHEBI:15379"/>
        <dbReference type="ChEBI" id="CHEBI:16240"/>
        <dbReference type="ChEBI" id="CHEBI:17176"/>
        <dbReference type="ChEBI" id="CHEBI:77396"/>
        <dbReference type="EC" id="1.1.3.20"/>
    </reaction>
</comment>
<sequence>MEKGAESGGKCPYSRRQMESLAALCDTFLPEMEPPSGADDDKDISRFFRTSASTANTPHQVAILMGHKIRHRRLFLAPLALWVLSTAIGTWVLCGRKSLSRRFPYLQKFSRVSTENRKEIMHSWANSHFFVLRLLFNALKIFITLIFFSQVDEKGDNVSWQAIRYRSKTGGAAMNVQQLGNMITAQENSNPELGPLREGIIDLKSKEESLQKLSDLGFPVSLNPNRIRRRGGASYAVESDVVVIGSGCGGGVVAGVLAQQGYKTIVLEKGKYFPTARLPLLEGQAMDQMYLGNGIIGTDNMDILILAGSTVGGGSTINWSASIRTPPHVRKEWSENHELKLFESSAYDDAMDAVCGKIGVQANVAEEGFNNMVLRKGCDELRIPAETIPRNASSDHYCGSCCFGCENGGKRGVAETWLMDLVSSGNGAILPECEAVKIITSKRGGRKHAGGVSFRLKNGEFAVVESKITVVSCGAIGTPALLKKSRLKNRHIGRNLHLHPVVMGWGYFPDGPESWPETEKVSYEGAIMTAMSKSLMISNRAIIQTPALHPGMFSALMPWISGDAHKKKMLKFPRTANLFTLVRDLGTGEVNSPTDISYRVDDRDEENLRRGMEMVLRILAAAGAEEIGTQHKQGRVLNVKRATEEELEKFVKEESERGFRNLSSPMCSAHQMGSCRMGASPAESAVAPDGESWEVEGLYVADSSVFPTALGVNPMVTIQAIAYCTAQSILTRLRG</sequence>
<evidence type="ECO:0000259" key="14">
    <source>
        <dbReference type="Pfam" id="PF00732"/>
    </source>
</evidence>
<dbReference type="InterPro" id="IPR036188">
    <property type="entry name" value="FAD/NAD-bd_sf"/>
</dbReference>
<feature type="domain" description="Glucose-methanol-choline oxidoreductase C-terminal" evidence="15">
    <location>
        <begin position="594"/>
        <end position="722"/>
    </location>
</feature>
<evidence type="ECO:0000256" key="2">
    <source>
        <dbReference type="ARBA" id="ARBA00003842"/>
    </source>
</evidence>
<dbReference type="AlphaFoldDB" id="S8DPA0"/>
<dbReference type="EC" id="1.1.3.20" evidence="5"/>
<dbReference type="Pfam" id="PF00732">
    <property type="entry name" value="GMC_oxred_N"/>
    <property type="match status" value="1"/>
</dbReference>
<feature type="domain" description="Glucose-methanol-choline oxidoreductase N-terminal" evidence="14">
    <location>
        <begin position="286"/>
        <end position="501"/>
    </location>
</feature>
<evidence type="ECO:0000256" key="10">
    <source>
        <dbReference type="ARBA" id="ARBA00023002"/>
    </source>
</evidence>
<evidence type="ECO:0000256" key="3">
    <source>
        <dbReference type="ARBA" id="ARBA00004370"/>
    </source>
</evidence>